<evidence type="ECO:0000256" key="1">
    <source>
        <dbReference type="SAM" id="MobiDB-lite"/>
    </source>
</evidence>
<name>A0A8H4ARV9_GIGMA</name>
<accession>A0A8H4ARV9</accession>
<evidence type="ECO:0000313" key="2">
    <source>
        <dbReference type="EMBL" id="KAF0526557.1"/>
    </source>
</evidence>
<evidence type="ECO:0000313" key="3">
    <source>
        <dbReference type="Proteomes" id="UP000439903"/>
    </source>
</evidence>
<protein>
    <submittedName>
        <fullName evidence="2">E3 ubiquitin-protein ligase</fullName>
    </submittedName>
</protein>
<comment type="caution">
    <text evidence="2">The sequence shown here is derived from an EMBL/GenBank/DDBJ whole genome shotgun (WGS) entry which is preliminary data.</text>
</comment>
<proteinExistence type="predicted"/>
<gene>
    <name evidence="2" type="ORF">F8M41_014068</name>
</gene>
<organism evidence="2 3">
    <name type="scientific">Gigaspora margarita</name>
    <dbReference type="NCBI Taxonomy" id="4874"/>
    <lineage>
        <taxon>Eukaryota</taxon>
        <taxon>Fungi</taxon>
        <taxon>Fungi incertae sedis</taxon>
        <taxon>Mucoromycota</taxon>
        <taxon>Glomeromycotina</taxon>
        <taxon>Glomeromycetes</taxon>
        <taxon>Diversisporales</taxon>
        <taxon>Gigasporaceae</taxon>
        <taxon>Gigaspora</taxon>
    </lineage>
</organism>
<dbReference type="Proteomes" id="UP000439903">
    <property type="component" value="Unassembled WGS sequence"/>
</dbReference>
<dbReference type="EMBL" id="WTPW01000287">
    <property type="protein sequence ID" value="KAF0526557.1"/>
    <property type="molecule type" value="Genomic_DNA"/>
</dbReference>
<keyword evidence="3" id="KW-1185">Reference proteome</keyword>
<dbReference type="OrthoDB" id="10394879at2759"/>
<reference evidence="2 3" key="1">
    <citation type="journal article" date="2019" name="Environ. Microbiol.">
        <title>At the nexus of three kingdoms: the genome of the mycorrhizal fungus Gigaspora margarita provides insights into plant, endobacterial and fungal interactions.</title>
        <authorList>
            <person name="Venice F."/>
            <person name="Ghignone S."/>
            <person name="Salvioli di Fossalunga A."/>
            <person name="Amselem J."/>
            <person name="Novero M."/>
            <person name="Xianan X."/>
            <person name="Sedzielewska Toro K."/>
            <person name="Morin E."/>
            <person name="Lipzen A."/>
            <person name="Grigoriev I.V."/>
            <person name="Henrissat B."/>
            <person name="Martin F.M."/>
            <person name="Bonfante P."/>
        </authorList>
    </citation>
    <scope>NUCLEOTIDE SEQUENCE [LARGE SCALE GENOMIC DNA]</scope>
    <source>
        <strain evidence="2 3">BEG34</strain>
    </source>
</reference>
<sequence>MAETSSSEKFNLATQDKIVAQSTMKLDSSDSDDNMLEIYSNDLSNLTTPEDTMPKDYISSIKPYETEINANDQNLSSSSLDTINETEINTQNDEIDINEQTSDIFGDLIKFNDEEIEFANIDDEENEFANIDDEENEFANIDDEENEFANIKDIESSRGTSTFKGKKRANNNSFPSGNKSNNAMMTIEDELTDDDDGDIATTTFHILMPNCLHKKSMAFVIGNIEQLGEERYGTVQLKMNEKYPMLWHSDPIDIPILILKNRSIHYRYFIYEEKHFSFKFIDMITNKKQPFENNVPDITIESNSWHHNQIYREFNFNKNQFDIWDSTEKFPIKKNDVQLNYPYFSIIHQSFIEQKIFLGVLLGCLINGKVGESYMPQGYILPEKFPSNDMLQAFKNINLNGLPHGVFKPLLLAMNVFEIAPNVDPRYTFLRHIKVPAYRNKHVSEFKDSLQNLVKPYTDIIKSDYTYTIVCKQSIFCPGSNQYDDLNEFSLDSINNIISIDNANQLAMHLEEIPYDFDIDFASKFRGRVFE</sequence>
<feature type="region of interest" description="Disordered" evidence="1">
    <location>
        <begin position="159"/>
        <end position="182"/>
    </location>
</feature>
<feature type="compositionally biased region" description="Polar residues" evidence="1">
    <location>
        <begin position="170"/>
        <end position="182"/>
    </location>
</feature>
<dbReference type="AlphaFoldDB" id="A0A8H4ARV9"/>